<dbReference type="PANTHER" id="PTHR35872">
    <property type="entry name" value="INTEGRAL MEMBRANE PROTEIN (AFU_ORTHOLOGUE AFUA_5G07110)"/>
    <property type="match status" value="1"/>
</dbReference>
<feature type="region of interest" description="Disordered" evidence="1">
    <location>
        <begin position="537"/>
        <end position="596"/>
    </location>
</feature>
<dbReference type="InParanoid" id="A0A067N9Y3"/>
<dbReference type="AlphaFoldDB" id="A0A067N9Y3"/>
<feature type="compositionally biased region" description="Low complexity" evidence="1">
    <location>
        <begin position="573"/>
        <end position="583"/>
    </location>
</feature>
<evidence type="ECO:0008006" key="5">
    <source>
        <dbReference type="Google" id="ProtNLM"/>
    </source>
</evidence>
<feature type="compositionally biased region" description="Polar residues" evidence="1">
    <location>
        <begin position="93"/>
        <end position="109"/>
    </location>
</feature>
<accession>A0A067N9Y3</accession>
<reference evidence="4" key="1">
    <citation type="journal article" date="2014" name="Proc. Natl. Acad. Sci. U.S.A.">
        <title>Extensive sampling of basidiomycete genomes demonstrates inadequacy of the white-rot/brown-rot paradigm for wood decay fungi.</title>
        <authorList>
            <person name="Riley R."/>
            <person name="Salamov A.A."/>
            <person name="Brown D.W."/>
            <person name="Nagy L.G."/>
            <person name="Floudas D."/>
            <person name="Held B.W."/>
            <person name="Levasseur A."/>
            <person name="Lombard V."/>
            <person name="Morin E."/>
            <person name="Otillar R."/>
            <person name="Lindquist E.A."/>
            <person name="Sun H."/>
            <person name="LaButti K.M."/>
            <person name="Schmutz J."/>
            <person name="Jabbour D."/>
            <person name="Luo H."/>
            <person name="Baker S.E."/>
            <person name="Pisabarro A.G."/>
            <person name="Walton J.D."/>
            <person name="Blanchette R.A."/>
            <person name="Henrissat B."/>
            <person name="Martin F."/>
            <person name="Cullen D."/>
            <person name="Hibbett D.S."/>
            <person name="Grigoriev I.V."/>
        </authorList>
    </citation>
    <scope>NUCLEOTIDE SEQUENCE [LARGE SCALE GENOMIC DNA]</scope>
    <source>
        <strain evidence="4">FD-172 SS1</strain>
    </source>
</reference>
<feature type="compositionally biased region" description="Low complexity" evidence="1">
    <location>
        <begin position="74"/>
        <end position="92"/>
    </location>
</feature>
<dbReference type="OrthoDB" id="3365211at2759"/>
<dbReference type="InterPro" id="IPR021369">
    <property type="entry name" value="DUF2985"/>
</dbReference>
<protein>
    <recommendedName>
        <fullName evidence="5">Transmembrane protein</fullName>
    </recommendedName>
</protein>
<keyword evidence="4" id="KW-1185">Reference proteome</keyword>
<gene>
    <name evidence="3" type="ORF">BOTBODRAFT_26609</name>
</gene>
<feature type="region of interest" description="Disordered" evidence="1">
    <location>
        <begin position="1"/>
        <end position="125"/>
    </location>
</feature>
<dbReference type="Proteomes" id="UP000027195">
    <property type="component" value="Unassembled WGS sequence"/>
</dbReference>
<feature type="compositionally biased region" description="Pro residues" evidence="1">
    <location>
        <begin position="25"/>
        <end position="48"/>
    </location>
</feature>
<proteinExistence type="predicted"/>
<feature type="transmembrane region" description="Helical" evidence="2">
    <location>
        <begin position="318"/>
        <end position="339"/>
    </location>
</feature>
<keyword evidence="2" id="KW-0472">Membrane</keyword>
<dbReference type="STRING" id="930990.A0A067N9Y3"/>
<evidence type="ECO:0000256" key="2">
    <source>
        <dbReference type="SAM" id="Phobius"/>
    </source>
</evidence>
<evidence type="ECO:0000256" key="1">
    <source>
        <dbReference type="SAM" id="MobiDB-lite"/>
    </source>
</evidence>
<dbReference type="EMBL" id="KL198017">
    <property type="protein sequence ID" value="KDQ20606.1"/>
    <property type="molecule type" value="Genomic_DNA"/>
</dbReference>
<sequence>MPCSVRVRKGSNYTALPEQFIQTPAIPPSSAEPPRSGPSPHPSLPPPSLRWDAQGQGSGSQRRPAVGGRRRSRTLTSLFGTPGTTGFFATPTIEQPPTANRPQSSSGAASATVGRARSATVSTGVSGELRPQSWVAQSIMRGSVRGGAKVPRRGDARFLAAPRPGSPSQRETLIGSGTAQVDVRMSDADARGAVGRSLSFTSEVEGSQGDFIDDDVHHMDEVVEHLDVIDAHIATVSHLSNAANSILIPPLGLYNRKPIVTLPTLSPSDSVIDVEKGDDHDDELDRHVEHVLKKRDKLRRSLKGLWAFLKTPIGVITAIYGFLVAFWGAAIVVFLIKIINFHNSYRQKLWIEISSQVENGLFTLTGVGLIPWRAMDIYRIARIWQYKRLSRTLRKKAGLAPLIDENDLPDPMYDPNYIQVLTDKQQEELHDLQQKFMHSQTWYRPHATDTHRAFPINTALLICSLIGGNSFFQCILCGTMWGLNRYNRPAWSTGILIPASFLCGIFAAVFVWRGGQKTKKTREVEGRLREALERRGLLRKDASQNTEEELGSPTKEEGTLTSAFGSPLDCAPVEELPSPSEPVTITTFGGHAGHLP</sequence>
<feature type="transmembrane region" description="Helical" evidence="2">
    <location>
        <begin position="459"/>
        <end position="483"/>
    </location>
</feature>
<dbReference type="PANTHER" id="PTHR35872:SF2">
    <property type="entry name" value="INTEGRAL MEMBRANE PROTEIN (AFU_ORTHOLOGUE AFUA_5G07110)"/>
    <property type="match status" value="1"/>
</dbReference>
<evidence type="ECO:0000313" key="3">
    <source>
        <dbReference type="EMBL" id="KDQ20606.1"/>
    </source>
</evidence>
<organism evidence="3 4">
    <name type="scientific">Botryobasidium botryosum (strain FD-172 SS1)</name>
    <dbReference type="NCBI Taxonomy" id="930990"/>
    <lineage>
        <taxon>Eukaryota</taxon>
        <taxon>Fungi</taxon>
        <taxon>Dikarya</taxon>
        <taxon>Basidiomycota</taxon>
        <taxon>Agaricomycotina</taxon>
        <taxon>Agaricomycetes</taxon>
        <taxon>Cantharellales</taxon>
        <taxon>Botryobasidiaceae</taxon>
        <taxon>Botryobasidium</taxon>
    </lineage>
</organism>
<feature type="transmembrane region" description="Helical" evidence="2">
    <location>
        <begin position="489"/>
        <end position="512"/>
    </location>
</feature>
<name>A0A067N9Y3_BOTB1</name>
<dbReference type="Pfam" id="PF11204">
    <property type="entry name" value="DUF2985"/>
    <property type="match status" value="1"/>
</dbReference>
<keyword evidence="2" id="KW-1133">Transmembrane helix</keyword>
<dbReference type="HOGENOM" id="CLU_015848_2_0_1"/>
<evidence type="ECO:0000313" key="4">
    <source>
        <dbReference type="Proteomes" id="UP000027195"/>
    </source>
</evidence>
<keyword evidence="2" id="KW-0812">Transmembrane</keyword>